<organism evidence="2 3">
    <name type="scientific">Populus alba x Populus x berolinensis</name>
    <dbReference type="NCBI Taxonomy" id="444605"/>
    <lineage>
        <taxon>Eukaryota</taxon>
        <taxon>Viridiplantae</taxon>
        <taxon>Streptophyta</taxon>
        <taxon>Embryophyta</taxon>
        <taxon>Tracheophyta</taxon>
        <taxon>Spermatophyta</taxon>
        <taxon>Magnoliopsida</taxon>
        <taxon>eudicotyledons</taxon>
        <taxon>Gunneridae</taxon>
        <taxon>Pentapetalae</taxon>
        <taxon>rosids</taxon>
        <taxon>fabids</taxon>
        <taxon>Malpighiales</taxon>
        <taxon>Salicaceae</taxon>
        <taxon>Saliceae</taxon>
        <taxon>Populus</taxon>
    </lineage>
</organism>
<keyword evidence="3" id="KW-1185">Reference proteome</keyword>
<gene>
    <name evidence="2" type="ORF">NC653_009860</name>
</gene>
<comment type="caution">
    <text evidence="2">The sequence shown here is derived from an EMBL/GenBank/DDBJ whole genome shotgun (WGS) entry which is preliminary data.</text>
</comment>
<evidence type="ECO:0000256" key="1">
    <source>
        <dbReference type="SAM" id="MobiDB-lite"/>
    </source>
</evidence>
<reference evidence="2" key="1">
    <citation type="journal article" date="2023" name="Mol. Ecol. Resour.">
        <title>Chromosome-level genome assembly of a triploid poplar Populus alba 'Berolinensis'.</title>
        <authorList>
            <person name="Chen S."/>
            <person name="Yu Y."/>
            <person name="Wang X."/>
            <person name="Wang S."/>
            <person name="Zhang T."/>
            <person name="Zhou Y."/>
            <person name="He R."/>
            <person name="Meng N."/>
            <person name="Wang Y."/>
            <person name="Liu W."/>
            <person name="Liu Z."/>
            <person name="Liu J."/>
            <person name="Guo Q."/>
            <person name="Huang H."/>
            <person name="Sederoff R.R."/>
            <person name="Wang G."/>
            <person name="Qu G."/>
            <person name="Chen S."/>
        </authorList>
    </citation>
    <scope>NUCLEOTIDE SEQUENCE</scope>
    <source>
        <strain evidence="2">SC-2020</strain>
    </source>
</reference>
<dbReference type="EMBL" id="JAQIZT010000003">
    <property type="protein sequence ID" value="KAJ7005172.1"/>
    <property type="molecule type" value="Genomic_DNA"/>
</dbReference>
<protein>
    <submittedName>
        <fullName evidence="2">Uncharacterized protein</fullName>
    </submittedName>
</protein>
<dbReference type="Proteomes" id="UP001164929">
    <property type="component" value="Chromosome 3"/>
</dbReference>
<feature type="region of interest" description="Disordered" evidence="1">
    <location>
        <begin position="21"/>
        <end position="41"/>
    </location>
</feature>
<evidence type="ECO:0000313" key="3">
    <source>
        <dbReference type="Proteomes" id="UP001164929"/>
    </source>
</evidence>
<sequence length="41" mass="4731">MLRDIVMFRSFTFAPLRTQSSVLSQEGDSIEFDPSLPLRRS</sequence>
<dbReference type="AlphaFoldDB" id="A0AAD6RBD0"/>
<accession>A0AAD6RBD0</accession>
<evidence type="ECO:0000313" key="2">
    <source>
        <dbReference type="EMBL" id="KAJ7005172.1"/>
    </source>
</evidence>
<proteinExistence type="predicted"/>
<name>A0AAD6RBD0_9ROSI</name>